<dbReference type="GeneID" id="77943142"/>
<reference evidence="1 2" key="1">
    <citation type="submission" date="2019-05" db="EMBL/GenBank/DDBJ databases">
        <authorList>
            <person name="Murphy M.E."/>
            <person name="Alvaro L.E."/>
            <person name="Baker K.N."/>
            <person name="Baxter I.S."/>
            <person name="Brown M.R."/>
            <person name="Driscoll K.D."/>
            <person name="Elrubaie J.M."/>
            <person name="Feith S.L."/>
            <person name="Indihar D.F."/>
            <person name="Knoch V.T."/>
            <person name="Koirtyohann K.M."/>
            <person name="Kratz M.A."/>
            <person name="Lear A.H."/>
            <person name="Lindblom K.E."/>
            <person name="Marcus E.R."/>
            <person name="Sensor R."/>
            <person name="Sherman S.J."/>
            <person name="Swift V.R."/>
            <person name="White K.E."/>
            <person name="Wills S.J."/>
            <person name="Gatt S.M."/>
            <person name="Lohbauer S.A."/>
            <person name="Power T.R."/>
            <person name="Rosales K.A."/>
            <person name="Sisson B.M."/>
            <person name="Isern S."/>
            <person name="Michael S.F."/>
            <person name="Monti D.L."/>
            <person name="Garlena R.A."/>
            <person name="Russell D.A."/>
            <person name="Pope W.H."/>
            <person name="Jacobs-Sera D."/>
            <person name="Hatfull G.F."/>
        </authorList>
    </citation>
    <scope>NUCLEOTIDE SEQUENCE [LARGE SCALE GENOMIC DNA]</scope>
</reference>
<sequence length="75" mass="8359">MRKHHTRPHAARGRYVTCECGKRAYETRKDAKLSRGTMGGSAGTGMAAYRCDLAPASMPWHLGHLNKKSKIYGRL</sequence>
<evidence type="ECO:0000313" key="1">
    <source>
        <dbReference type="EMBL" id="QDF15421.1"/>
    </source>
</evidence>
<proteinExistence type="predicted"/>
<dbReference type="RefSeq" id="YP_010667032.1">
    <property type="nucleotide sequence ID" value="NC_070948.1"/>
</dbReference>
<keyword evidence="2" id="KW-1185">Reference proteome</keyword>
<name>A0A4Y6E9R8_9CAUD</name>
<evidence type="ECO:0000313" key="2">
    <source>
        <dbReference type="Proteomes" id="UP000319811"/>
    </source>
</evidence>
<accession>A0A4Y6E9R8</accession>
<dbReference type="Proteomes" id="UP000319811">
    <property type="component" value="Segment"/>
</dbReference>
<organism evidence="1 2">
    <name type="scientific">Gordonia phage Mollymur</name>
    <dbReference type="NCBI Taxonomy" id="2590895"/>
    <lineage>
        <taxon>Viruses</taxon>
        <taxon>Duplodnaviria</taxon>
        <taxon>Heunggongvirae</taxon>
        <taxon>Uroviricota</taxon>
        <taxon>Caudoviricetes</taxon>
        <taxon>Mollymurvirus</taxon>
        <taxon>Mollymurvirus mollymur</taxon>
    </lineage>
</organism>
<protein>
    <submittedName>
        <fullName evidence="1">Uncharacterized protein</fullName>
    </submittedName>
</protein>
<gene>
    <name evidence="1" type="primary">60</name>
    <name evidence="1" type="ORF">SEA_MOLLYMUR_60</name>
</gene>
<dbReference type="EMBL" id="MK977705">
    <property type="protein sequence ID" value="QDF15421.1"/>
    <property type="molecule type" value="Genomic_DNA"/>
</dbReference>
<dbReference type="KEGG" id="vg:77943142"/>